<keyword evidence="9" id="KW-1185">Reference proteome</keyword>
<keyword evidence="5 7" id="KW-0472">Membrane</keyword>
<evidence type="ECO:0000256" key="4">
    <source>
        <dbReference type="ARBA" id="ARBA00022989"/>
    </source>
</evidence>
<proteinExistence type="predicted"/>
<dbReference type="GO" id="GO:0015842">
    <property type="term" value="P:aminergic neurotransmitter loading into synaptic vesicle"/>
    <property type="evidence" value="ECO:0007669"/>
    <property type="project" value="TreeGrafter"/>
</dbReference>
<evidence type="ECO:0000256" key="6">
    <source>
        <dbReference type="SAM" id="MobiDB-lite"/>
    </source>
</evidence>
<dbReference type="GO" id="GO:0030672">
    <property type="term" value="C:synaptic vesicle membrane"/>
    <property type="evidence" value="ECO:0007669"/>
    <property type="project" value="TreeGrafter"/>
</dbReference>
<dbReference type="PANTHER" id="PTHR23506:SF4">
    <property type="entry name" value="PORTABELLA"/>
    <property type="match status" value="1"/>
</dbReference>
<comment type="subcellular location">
    <subcellularLocation>
        <location evidence="1">Membrane</location>
        <topology evidence="1">Multi-pass membrane protein</topology>
    </subcellularLocation>
</comment>
<reference evidence="8" key="2">
    <citation type="submission" date="2022-06" db="UniProtKB">
        <authorList>
            <consortium name="EnsemblMetazoa"/>
        </authorList>
    </citation>
    <scope>IDENTIFICATION</scope>
    <source>
        <strain evidence="8">p50T (Dazao)</strain>
    </source>
</reference>
<feature type="transmembrane region" description="Helical" evidence="7">
    <location>
        <begin position="216"/>
        <end position="239"/>
    </location>
</feature>
<dbReference type="SUPFAM" id="SSF103473">
    <property type="entry name" value="MFS general substrate transporter"/>
    <property type="match status" value="1"/>
</dbReference>
<name>A0A8R2RBR3_BOMMO</name>
<evidence type="ECO:0000256" key="1">
    <source>
        <dbReference type="ARBA" id="ARBA00004141"/>
    </source>
</evidence>
<dbReference type="AlphaFoldDB" id="A0A8R2RBR3"/>
<dbReference type="Gene3D" id="1.20.1250.20">
    <property type="entry name" value="MFS general substrate transporter like domains"/>
    <property type="match status" value="1"/>
</dbReference>
<feature type="transmembrane region" description="Helical" evidence="7">
    <location>
        <begin position="245"/>
        <end position="266"/>
    </location>
</feature>
<evidence type="ECO:0000313" key="8">
    <source>
        <dbReference type="EnsemblMetazoa" id="XP_037877028.1"/>
    </source>
</evidence>
<dbReference type="GO" id="GO:0043195">
    <property type="term" value="C:terminal bouton"/>
    <property type="evidence" value="ECO:0007669"/>
    <property type="project" value="TreeGrafter"/>
</dbReference>
<dbReference type="KEGG" id="bmor:101735866"/>
<dbReference type="GeneID" id="101735866"/>
<feature type="transmembrane region" description="Helical" evidence="7">
    <location>
        <begin position="157"/>
        <end position="178"/>
    </location>
</feature>
<feature type="transmembrane region" description="Helical" evidence="7">
    <location>
        <begin position="190"/>
        <end position="209"/>
    </location>
</feature>
<keyword evidence="2" id="KW-0813">Transport</keyword>
<evidence type="ECO:0000256" key="7">
    <source>
        <dbReference type="SAM" id="Phobius"/>
    </source>
</evidence>
<sequence length="404" mass="41914">MYWRVAYQAGALRGGEHGPTPRRAPARLHTHSLTPLESNRVSCKMSEGVSKDAFVAFSLIYFTFFLDNVLLTVLVPIVPDWIRGESLELWARREAPLAAILNTTMRHMQRDNYQGVGSSQAAVGLVLGAKATAQLVTAPFAAAAVGKYGPARVLRAATALLAAAALVFACCGVVGSGWAAGACAWCGRAVHGGGAGLAAVAGLTLGAALRPARIPALLGAVALGVLVGYPFGGATNALWSREAPFLILTAALLANFAMAGGAGVRAGQHGVPGVQRVRGAVGPPRPDRRAGPAHRGARRTGPATCLLGVGAGAAADGSGRGAGLHRRGVVPGAAGPRARAPPRRRAAGRLQRRLHARSHRGRRDVVAGRVRDDAPHSRGAEHAVRLAPVPRARRLPFFRVGRRV</sequence>
<reference evidence="9" key="1">
    <citation type="journal article" date="2008" name="Insect Biochem. Mol. Biol.">
        <title>The genome of a lepidopteran model insect, the silkworm Bombyx mori.</title>
        <authorList>
            <consortium name="International Silkworm Genome Consortium"/>
        </authorList>
    </citation>
    <scope>NUCLEOTIDE SEQUENCE [LARGE SCALE GENOMIC DNA]</scope>
    <source>
        <strain evidence="9">p50T</strain>
    </source>
</reference>
<feature type="compositionally biased region" description="Low complexity" evidence="6">
    <location>
        <begin position="329"/>
        <end position="338"/>
    </location>
</feature>
<feature type="region of interest" description="Disordered" evidence="6">
    <location>
        <begin position="316"/>
        <end position="363"/>
    </location>
</feature>
<evidence type="ECO:0000256" key="5">
    <source>
        <dbReference type="ARBA" id="ARBA00023136"/>
    </source>
</evidence>
<evidence type="ECO:0008006" key="10">
    <source>
        <dbReference type="Google" id="ProtNLM"/>
    </source>
</evidence>
<keyword evidence="4 7" id="KW-1133">Transmembrane helix</keyword>
<dbReference type="RefSeq" id="XP_037877028.1">
    <property type="nucleotide sequence ID" value="XM_038021100.2"/>
</dbReference>
<evidence type="ECO:0000256" key="2">
    <source>
        <dbReference type="ARBA" id="ARBA00022448"/>
    </source>
</evidence>
<dbReference type="EnsemblMetazoa" id="XM_038021100.1">
    <property type="protein sequence ID" value="XP_037877028.1"/>
    <property type="gene ID" value="LOC101735866"/>
</dbReference>
<evidence type="ECO:0000313" key="9">
    <source>
        <dbReference type="Proteomes" id="UP000005204"/>
    </source>
</evidence>
<feature type="region of interest" description="Disordered" evidence="6">
    <location>
        <begin position="274"/>
        <end position="302"/>
    </location>
</feature>
<dbReference type="Proteomes" id="UP000005204">
    <property type="component" value="Unassembled WGS sequence"/>
</dbReference>
<keyword evidence="3 7" id="KW-0812">Transmembrane</keyword>
<feature type="compositionally biased region" description="Basic residues" evidence="6">
    <location>
        <begin position="340"/>
        <end position="362"/>
    </location>
</feature>
<dbReference type="InterPro" id="IPR050930">
    <property type="entry name" value="MFS_Vesicular_Transporter"/>
</dbReference>
<dbReference type="InterPro" id="IPR036259">
    <property type="entry name" value="MFS_trans_sf"/>
</dbReference>
<protein>
    <recommendedName>
        <fullName evidence="10">Vesicular acetylcholine transporter</fullName>
    </recommendedName>
</protein>
<organism evidence="8 9">
    <name type="scientific">Bombyx mori</name>
    <name type="common">Silk moth</name>
    <dbReference type="NCBI Taxonomy" id="7091"/>
    <lineage>
        <taxon>Eukaryota</taxon>
        <taxon>Metazoa</taxon>
        <taxon>Ecdysozoa</taxon>
        <taxon>Arthropoda</taxon>
        <taxon>Hexapoda</taxon>
        <taxon>Insecta</taxon>
        <taxon>Pterygota</taxon>
        <taxon>Neoptera</taxon>
        <taxon>Endopterygota</taxon>
        <taxon>Lepidoptera</taxon>
        <taxon>Glossata</taxon>
        <taxon>Ditrysia</taxon>
        <taxon>Bombycoidea</taxon>
        <taxon>Bombycidae</taxon>
        <taxon>Bombycinae</taxon>
        <taxon>Bombyx</taxon>
    </lineage>
</organism>
<feature type="transmembrane region" description="Helical" evidence="7">
    <location>
        <begin position="54"/>
        <end position="78"/>
    </location>
</feature>
<accession>A0A8R2RBR3</accession>
<feature type="transmembrane region" description="Helical" evidence="7">
    <location>
        <begin position="121"/>
        <end position="145"/>
    </location>
</feature>
<dbReference type="GO" id="GO:0005335">
    <property type="term" value="F:serotonin:sodium:chloride symporter activity"/>
    <property type="evidence" value="ECO:0007669"/>
    <property type="project" value="TreeGrafter"/>
</dbReference>
<evidence type="ECO:0000256" key="3">
    <source>
        <dbReference type="ARBA" id="ARBA00022692"/>
    </source>
</evidence>
<dbReference type="PANTHER" id="PTHR23506">
    <property type="entry name" value="GH10249P"/>
    <property type="match status" value="1"/>
</dbReference>